<evidence type="ECO:0000313" key="1">
    <source>
        <dbReference type="EMBL" id="OIJ15237.1"/>
    </source>
</evidence>
<dbReference type="AlphaFoldDB" id="A0A1S2LU93"/>
<evidence type="ECO:0008006" key="3">
    <source>
        <dbReference type="Google" id="ProtNLM"/>
    </source>
</evidence>
<gene>
    <name evidence="1" type="ORF">BKP35_05150</name>
</gene>
<proteinExistence type="predicted"/>
<dbReference type="Proteomes" id="UP000180098">
    <property type="component" value="Unassembled WGS sequence"/>
</dbReference>
<dbReference type="EMBL" id="MLQQ01000002">
    <property type="protein sequence ID" value="OIJ15237.1"/>
    <property type="molecule type" value="Genomic_DNA"/>
</dbReference>
<reference evidence="1 2" key="1">
    <citation type="submission" date="2016-10" db="EMBL/GenBank/DDBJ databases">
        <title>Draft genome sequences of four alkaliphilic bacteria belonging to the Anaerobacillus genus.</title>
        <authorList>
            <person name="Bassil N.M."/>
            <person name="Lloyd J.R."/>
        </authorList>
    </citation>
    <scope>NUCLEOTIDE SEQUENCE [LARGE SCALE GENOMIC DNA]</scope>
    <source>
        <strain evidence="1 2">DSM 15340</strain>
    </source>
</reference>
<name>A0A1S2LU93_9BACI</name>
<sequence>MSKAMGEHEKVDLHELLTFKTLCVTKSNTMMGLVDDKELQTIMQQDVQNSKRAIQQLQGFLT</sequence>
<keyword evidence="2" id="KW-1185">Reference proteome</keyword>
<dbReference type="RefSeq" id="WP_071312341.1">
    <property type="nucleotide sequence ID" value="NZ_MLQQ01000002.1"/>
</dbReference>
<dbReference type="OrthoDB" id="2356617at2"/>
<accession>A0A1S2LU93</accession>
<protein>
    <recommendedName>
        <fullName evidence="3">Spore coat protein</fullName>
    </recommendedName>
</protein>
<organism evidence="1 2">
    <name type="scientific">Anaerobacillus arseniciselenatis</name>
    <dbReference type="NCBI Taxonomy" id="85682"/>
    <lineage>
        <taxon>Bacteria</taxon>
        <taxon>Bacillati</taxon>
        <taxon>Bacillota</taxon>
        <taxon>Bacilli</taxon>
        <taxon>Bacillales</taxon>
        <taxon>Bacillaceae</taxon>
        <taxon>Anaerobacillus</taxon>
    </lineage>
</organism>
<comment type="caution">
    <text evidence="1">The sequence shown here is derived from an EMBL/GenBank/DDBJ whole genome shotgun (WGS) entry which is preliminary data.</text>
</comment>
<evidence type="ECO:0000313" key="2">
    <source>
        <dbReference type="Proteomes" id="UP000180098"/>
    </source>
</evidence>